<accession>A0A7I7XUN0</accession>
<evidence type="ECO:0000256" key="3">
    <source>
        <dbReference type="ARBA" id="ARBA00022806"/>
    </source>
</evidence>
<evidence type="ECO:0000256" key="1">
    <source>
        <dbReference type="ARBA" id="ARBA00022741"/>
    </source>
</evidence>
<dbReference type="EMBL" id="AP022612">
    <property type="protein sequence ID" value="BBZ32965.1"/>
    <property type="molecule type" value="Genomic_DNA"/>
</dbReference>
<dbReference type="Proteomes" id="UP000466931">
    <property type="component" value="Chromosome"/>
</dbReference>
<dbReference type="OrthoDB" id="9814088at2"/>
<dbReference type="GO" id="GO:0005524">
    <property type="term" value="F:ATP binding"/>
    <property type="evidence" value="ECO:0007669"/>
    <property type="project" value="UniProtKB-KW"/>
</dbReference>
<dbReference type="PROSITE" id="PS51194">
    <property type="entry name" value="HELICASE_CTER"/>
    <property type="match status" value="1"/>
</dbReference>
<dbReference type="PANTHER" id="PTHR45766">
    <property type="entry name" value="DNA ANNEALING HELICASE AND ENDONUCLEASE ZRANB3 FAMILY MEMBER"/>
    <property type="match status" value="1"/>
</dbReference>
<dbReference type="Gene3D" id="3.40.50.10810">
    <property type="entry name" value="Tandem AAA-ATPase domain"/>
    <property type="match status" value="1"/>
</dbReference>
<dbReference type="Gene3D" id="3.40.50.300">
    <property type="entry name" value="P-loop containing nucleotide triphosphate hydrolases"/>
    <property type="match status" value="1"/>
</dbReference>
<dbReference type="InterPro" id="IPR038718">
    <property type="entry name" value="SNF2-like_sf"/>
</dbReference>
<keyword evidence="4" id="KW-0067">ATP-binding</keyword>
<name>A0A7I7XUN0_9MYCO</name>
<dbReference type="SMART" id="SM00490">
    <property type="entry name" value="HELICc"/>
    <property type="match status" value="1"/>
</dbReference>
<evidence type="ECO:0000256" key="4">
    <source>
        <dbReference type="ARBA" id="ARBA00022840"/>
    </source>
</evidence>
<protein>
    <submittedName>
        <fullName evidence="6">Uncharacterized protein</fullName>
    </submittedName>
</protein>
<dbReference type="CDD" id="cd18011">
    <property type="entry name" value="DEXDc_RapA"/>
    <property type="match status" value="1"/>
</dbReference>
<reference evidence="6" key="2">
    <citation type="submission" date="2020-02" db="EMBL/GenBank/DDBJ databases">
        <authorList>
            <person name="Matsumoto Y."/>
            <person name="Motooka D."/>
            <person name="Nakamura S."/>
        </authorList>
    </citation>
    <scope>NUCLEOTIDE SEQUENCE</scope>
    <source>
        <strain evidence="6">JCM 13671</strain>
    </source>
</reference>
<reference evidence="6" key="1">
    <citation type="journal article" date="2019" name="Emerg. Microbes Infect.">
        <title>Comprehensive subspecies identification of 175 nontuberculous mycobacteria species based on 7547 genomic profiles.</title>
        <authorList>
            <person name="Matsumoto Y."/>
            <person name="Kinjo T."/>
            <person name="Motooka D."/>
            <person name="Nabeya D."/>
            <person name="Jung N."/>
            <person name="Uechi K."/>
            <person name="Horii T."/>
            <person name="Iida T."/>
            <person name="Fujita J."/>
            <person name="Nakamura S."/>
        </authorList>
    </citation>
    <scope>NUCLEOTIDE SEQUENCE [LARGE SCALE GENOMIC DNA]</scope>
    <source>
        <strain evidence="6">JCM 13671</strain>
    </source>
</reference>
<dbReference type="GO" id="GO:0004386">
    <property type="term" value="F:helicase activity"/>
    <property type="evidence" value="ECO:0007669"/>
    <property type="project" value="UniProtKB-KW"/>
</dbReference>
<proteinExistence type="predicted"/>
<sequence length="2145" mass="234432">MIEKRITHQLLESGELALTEREREALTLPAHSTSLTLELDGETFHPQWSGKSRQLTGDILTERLQDYGQDGGLLRLRLVDGVYRLSLLPPGTQLTTLPPKPPVTPPREGKSVVPKIVRRRTVDRQFHADSEYDWSADSSKRIGFLRDARILLGEQLKAAGFDELELVELRLQGEELATLDDFEELLAVDVANVDRMPHQEAVARHALSRLRGRAVLADEVGLGKTIEAGLAIKELTLRGLAKRVLILCPAPLREQWREEMHQKFDLNFDVALRGPDVQEQDKLIMSLQLGRNSASKLTKEPWDIVILDEAHRAAGAGARKTREFITSLTTACRYALFLTATPVQNDLLELYRLVELLRPGTFTSVQQFKRQFMRGYDPRTPNDPAALRRLISSAMIRTTRAQAGVDRVTRRAVDVPVTLGPRERELYALCTNLLRTVMTDSSDTMRRRSLALRLTASPFSMGTTALRMAERHPDPKVRAVLSEVGHLAMDINDSARENTAVEITHKWLKEHGRVLIFTQHTDTVTGLLRRMEVEGINARSFHGSMSAGERAATIAAFRSGEAPVMISTDAGAEGQNLQFCNCVLNFDLPWNPMRIEQRIGRVDRLTQPKDEVFIANLYAQGTIDESVYRLLAEKLRMFELLFGQVTTILGELDDSKSASFETRILEALFADNDKKMQNLLGQLGTELAQARESASTLIAADSGLSDWMASAFEHRKGLSKAGATDLAPEVSERARMRQRRVQTWTRNVLKALGAQLLHDTGEGDGAFITAQFDEEYEQELDGRTLMHLAFDRIGMEHHPDAELCAVGSPVFDEILGLLRMRGDMHATVPVVPDDIGDSPLERASNVTLLRRRLVPSGSWSGQATFRAAVGESETTEHLLTADMNGHNQIRLPRRPLRDGETLPAAFGTPSEVIAAFEKAATGQLEKLRRDLAEKVEADQADELQRIRTGYTAQIYEASYEDSVRLERALDSEEKRLSRVPDVRARAKILALTLDEDDWLVEETWAGPNGAEAVLTYPWEDGEPPLFVSDASGDPINVLALCSDSHCINASETQYCKSCDHVLCGACGEDAVFADCPICGLASCGACRSAGGGLCRGCAFPQRVPELDSEFSVAWRLHGGTTLLVGNRVAELRRTNGQSLTIVRNEDIDDPNRKQMRSYAVRNGLPLDSGVTLRRLTGRRDAQDSTRARLSSTSTVETEFSIAAAPGSAIDAAAIADIPKFDDADVKPERAMSLGKLLQKLRSDAPPPAPPMLMVTRRSSFTDVYLEADGLAKEVAMVEDDGSISVADRQFEPIQWTNPAIDSPIIGHAVIDGTQISLQCRNEAVLVSVSTDGQTQADTWSACPDGRNLAFQIAGFDYLNSLRMPGGRIGKRLHEITSIGAPFPSPSECTLVEREIRTVAEPVDLESGFELESANDESLAALGIRPNHAIARTTRPLPTGLSAALLSRAQRCFTASLRNGLEVKENWRGHGTAVHMYRTFDGRPQSPLGLPDTDFGVCRDGHFYPGGTAALCGSCHSWACPSCDELEQQALSDCPGCSASVCRRCLAAGHTVSPTACVLCADKSCTGCGRNPEVTRCPSCERTVCANCRVEDTCPACAHLAAATDSQLASLPRSLALAGTEVLIGSDADASVVLINRGDTCEQAIVRNDSVAVWKVFDRSDIDASYRLALAASGILEAQVTPMVRGVEPEQPVDGSRFIVSTGRSYRAAWSVDQLQASGSGTQSFNEPAGDLIPVVASEFPAPRQLPTPVPTVPPRFAGQFASMSTPQAVNLDLYWERFGHDIGISSQGLHRTTIAHSIAQDSTAEWSAGTTTPQWVRDAWEPVPAVRAYAASHGTPTAEAVIIELASMTALGVRVAGETTWYAVNRSESAPAATALARWLGLPDADTVTVFTDPRQVRLSTVTNAVQSSVTVEPVGTISHRPRRGADLSGEAQIAWNPTTSVRVPQLEKLPDRLRINLSQAFQPTVAWSQLEIGAHVEQLVTVETGHEWRYERNLAAGQTEARRANGSTGYLFDSGAIDREGHFGTSFASCNYCGGTTCAVCIDKAVACDACAVNICKRCISEPHANLWLCPACSAMRPPTRSEAREHGRLLSTRRMLLGTDALHTVVVERSKNHWTRKAADGEKQVIANPSVNEYLDVRLNVAD</sequence>
<dbReference type="PROSITE" id="PS51192">
    <property type="entry name" value="HELICASE_ATP_BIND_1"/>
    <property type="match status" value="1"/>
</dbReference>
<evidence type="ECO:0000313" key="7">
    <source>
        <dbReference type="Proteomes" id="UP000466931"/>
    </source>
</evidence>
<dbReference type="CDD" id="cd18793">
    <property type="entry name" value="SF2_C_SNF"/>
    <property type="match status" value="1"/>
</dbReference>
<dbReference type="InterPro" id="IPR000330">
    <property type="entry name" value="SNF2_N"/>
</dbReference>
<keyword evidence="2" id="KW-0378">Hydrolase</keyword>
<dbReference type="InterPro" id="IPR001650">
    <property type="entry name" value="Helicase_C-like"/>
</dbReference>
<dbReference type="SMART" id="SM00487">
    <property type="entry name" value="DEXDc"/>
    <property type="match status" value="1"/>
</dbReference>
<dbReference type="RefSeq" id="WP_085152397.1">
    <property type="nucleotide sequence ID" value="NZ_AP022612.1"/>
</dbReference>
<dbReference type="Pfam" id="PF00176">
    <property type="entry name" value="SNF2-rel_dom"/>
    <property type="match status" value="1"/>
</dbReference>
<evidence type="ECO:0000256" key="5">
    <source>
        <dbReference type="SAM" id="MobiDB-lite"/>
    </source>
</evidence>
<evidence type="ECO:0000313" key="6">
    <source>
        <dbReference type="EMBL" id="BBZ32965.1"/>
    </source>
</evidence>
<organism evidence="6 7">
    <name type="scientific">Mycolicibacterium confluentis</name>
    <dbReference type="NCBI Taxonomy" id="28047"/>
    <lineage>
        <taxon>Bacteria</taxon>
        <taxon>Bacillati</taxon>
        <taxon>Actinomycetota</taxon>
        <taxon>Actinomycetes</taxon>
        <taxon>Mycobacteriales</taxon>
        <taxon>Mycobacteriaceae</taxon>
        <taxon>Mycolicibacterium</taxon>
    </lineage>
</organism>
<feature type="region of interest" description="Disordered" evidence="5">
    <location>
        <begin position="93"/>
        <end position="112"/>
    </location>
</feature>
<keyword evidence="3" id="KW-0347">Helicase</keyword>
<dbReference type="InterPro" id="IPR049730">
    <property type="entry name" value="SNF2/RAD54-like_C"/>
</dbReference>
<dbReference type="Pfam" id="PF00271">
    <property type="entry name" value="Helicase_C"/>
    <property type="match status" value="1"/>
</dbReference>
<evidence type="ECO:0000256" key="2">
    <source>
        <dbReference type="ARBA" id="ARBA00022801"/>
    </source>
</evidence>
<dbReference type="InterPro" id="IPR027417">
    <property type="entry name" value="P-loop_NTPase"/>
</dbReference>
<gene>
    <name evidence="6" type="ORF">MCNF_15700</name>
</gene>
<dbReference type="InterPro" id="IPR014001">
    <property type="entry name" value="Helicase_ATP-bd"/>
</dbReference>
<dbReference type="GO" id="GO:0016787">
    <property type="term" value="F:hydrolase activity"/>
    <property type="evidence" value="ECO:0007669"/>
    <property type="project" value="UniProtKB-KW"/>
</dbReference>
<dbReference type="SUPFAM" id="SSF52540">
    <property type="entry name" value="P-loop containing nucleoside triphosphate hydrolases"/>
    <property type="match status" value="2"/>
</dbReference>
<keyword evidence="7" id="KW-1185">Reference proteome</keyword>
<dbReference type="PANTHER" id="PTHR45766:SF6">
    <property type="entry name" value="SWI_SNF-RELATED MATRIX-ASSOCIATED ACTIN-DEPENDENT REGULATOR OF CHROMATIN SUBFAMILY A-LIKE PROTEIN 1"/>
    <property type="match status" value="1"/>
</dbReference>
<dbReference type="InterPro" id="IPR057342">
    <property type="entry name" value="DEXDc_RapA"/>
</dbReference>
<keyword evidence="1" id="KW-0547">Nucleotide-binding</keyword>